<feature type="compositionally biased region" description="Pro residues" evidence="1">
    <location>
        <begin position="72"/>
        <end position="81"/>
    </location>
</feature>
<proteinExistence type="predicted"/>
<evidence type="ECO:0000313" key="2">
    <source>
        <dbReference type="EMBL" id="WVZ78603.1"/>
    </source>
</evidence>
<accession>A0AAQ3TSE1</accession>
<dbReference type="EMBL" id="CP144750">
    <property type="protein sequence ID" value="WVZ78603.1"/>
    <property type="molecule type" value="Genomic_DNA"/>
</dbReference>
<evidence type="ECO:0000313" key="3">
    <source>
        <dbReference type="Proteomes" id="UP001341281"/>
    </source>
</evidence>
<name>A0AAQ3TSE1_PASNO</name>
<sequence>LGPKPAHGRHPNGCVAGTPHRRREARTELQRSSSPERSPSAVVPRFARRRRSESTAIPSLRSPLHGSSLPRAVPPSDPPHSFPAAAFIRLCSVV</sequence>
<evidence type="ECO:0000256" key="1">
    <source>
        <dbReference type="SAM" id="MobiDB-lite"/>
    </source>
</evidence>
<dbReference type="AlphaFoldDB" id="A0AAQ3TSE1"/>
<gene>
    <name evidence="2" type="ORF">U9M48_026288</name>
</gene>
<keyword evidence="3" id="KW-1185">Reference proteome</keyword>
<organism evidence="2 3">
    <name type="scientific">Paspalum notatum var. saurae</name>
    <dbReference type="NCBI Taxonomy" id="547442"/>
    <lineage>
        <taxon>Eukaryota</taxon>
        <taxon>Viridiplantae</taxon>
        <taxon>Streptophyta</taxon>
        <taxon>Embryophyta</taxon>
        <taxon>Tracheophyta</taxon>
        <taxon>Spermatophyta</taxon>
        <taxon>Magnoliopsida</taxon>
        <taxon>Liliopsida</taxon>
        <taxon>Poales</taxon>
        <taxon>Poaceae</taxon>
        <taxon>PACMAD clade</taxon>
        <taxon>Panicoideae</taxon>
        <taxon>Andropogonodae</taxon>
        <taxon>Paspaleae</taxon>
        <taxon>Paspalinae</taxon>
        <taxon>Paspalum</taxon>
    </lineage>
</organism>
<protein>
    <submittedName>
        <fullName evidence="2">Uncharacterized protein</fullName>
    </submittedName>
</protein>
<dbReference type="Proteomes" id="UP001341281">
    <property type="component" value="Chromosome 06"/>
</dbReference>
<feature type="region of interest" description="Disordered" evidence="1">
    <location>
        <begin position="1"/>
        <end position="81"/>
    </location>
</feature>
<feature type="non-terminal residue" evidence="2">
    <location>
        <position position="1"/>
    </location>
</feature>
<reference evidence="2 3" key="1">
    <citation type="submission" date="2024-02" db="EMBL/GenBank/DDBJ databases">
        <title>High-quality chromosome-scale genome assembly of Pensacola bahiagrass (Paspalum notatum Flugge var. saurae).</title>
        <authorList>
            <person name="Vega J.M."/>
            <person name="Podio M."/>
            <person name="Orjuela J."/>
            <person name="Siena L.A."/>
            <person name="Pessino S.C."/>
            <person name="Combes M.C."/>
            <person name="Mariac C."/>
            <person name="Albertini E."/>
            <person name="Pupilli F."/>
            <person name="Ortiz J.P.A."/>
            <person name="Leblanc O."/>
        </authorList>
    </citation>
    <scope>NUCLEOTIDE SEQUENCE [LARGE SCALE GENOMIC DNA]</scope>
    <source>
        <strain evidence="2">R1</strain>
        <tissue evidence="2">Leaf</tissue>
    </source>
</reference>
<feature type="compositionally biased region" description="Basic residues" evidence="1">
    <location>
        <begin position="1"/>
        <end position="10"/>
    </location>
</feature>